<dbReference type="InParanoid" id="J0WXR4"/>
<feature type="region of interest" description="Disordered" evidence="1">
    <location>
        <begin position="107"/>
        <end position="152"/>
    </location>
</feature>
<accession>J0WXR4</accession>
<reference evidence="3" key="1">
    <citation type="journal article" date="2012" name="Science">
        <title>The Paleozoic origin of enzymatic lignin decomposition reconstructed from 31 fungal genomes.</title>
        <authorList>
            <person name="Floudas D."/>
            <person name="Binder M."/>
            <person name="Riley R."/>
            <person name="Barry K."/>
            <person name="Blanchette R.A."/>
            <person name="Henrissat B."/>
            <person name="Martinez A.T."/>
            <person name="Otillar R."/>
            <person name="Spatafora J.W."/>
            <person name="Yadav J.S."/>
            <person name="Aerts A."/>
            <person name="Benoit I."/>
            <person name="Boyd A."/>
            <person name="Carlson A."/>
            <person name="Copeland A."/>
            <person name="Coutinho P.M."/>
            <person name="de Vries R.P."/>
            <person name="Ferreira P."/>
            <person name="Findley K."/>
            <person name="Foster B."/>
            <person name="Gaskell J."/>
            <person name="Glotzer D."/>
            <person name="Gorecki P."/>
            <person name="Heitman J."/>
            <person name="Hesse C."/>
            <person name="Hori C."/>
            <person name="Igarashi K."/>
            <person name="Jurgens J.A."/>
            <person name="Kallen N."/>
            <person name="Kersten P."/>
            <person name="Kohler A."/>
            <person name="Kuees U."/>
            <person name="Kumar T.K.A."/>
            <person name="Kuo A."/>
            <person name="LaButti K."/>
            <person name="Larrondo L.F."/>
            <person name="Lindquist E."/>
            <person name="Ling A."/>
            <person name="Lombard V."/>
            <person name="Lucas S."/>
            <person name="Lundell T."/>
            <person name="Martin R."/>
            <person name="McLaughlin D.J."/>
            <person name="Morgenstern I."/>
            <person name="Morin E."/>
            <person name="Murat C."/>
            <person name="Nagy L.G."/>
            <person name="Nolan M."/>
            <person name="Ohm R.A."/>
            <person name="Patyshakuliyeva A."/>
            <person name="Rokas A."/>
            <person name="Ruiz-Duenas F.J."/>
            <person name="Sabat G."/>
            <person name="Salamov A."/>
            <person name="Samejima M."/>
            <person name="Schmutz J."/>
            <person name="Slot J.C."/>
            <person name="St John F."/>
            <person name="Stenlid J."/>
            <person name="Sun H."/>
            <person name="Sun S."/>
            <person name="Syed K."/>
            <person name="Tsang A."/>
            <person name="Wiebenga A."/>
            <person name="Young D."/>
            <person name="Pisabarro A."/>
            <person name="Eastwood D.C."/>
            <person name="Martin F."/>
            <person name="Cullen D."/>
            <person name="Grigoriev I.V."/>
            <person name="Hibbett D.S."/>
        </authorList>
    </citation>
    <scope>NUCLEOTIDE SEQUENCE [LARGE SCALE GENOMIC DNA]</scope>
    <source>
        <strain evidence="3">TFB10046</strain>
    </source>
</reference>
<organism evidence="2 3">
    <name type="scientific">Auricularia subglabra (strain TFB-10046 / SS5)</name>
    <name type="common">White-rot fungus</name>
    <name type="synonym">Auricularia delicata (strain TFB10046)</name>
    <dbReference type="NCBI Taxonomy" id="717982"/>
    <lineage>
        <taxon>Eukaryota</taxon>
        <taxon>Fungi</taxon>
        <taxon>Dikarya</taxon>
        <taxon>Basidiomycota</taxon>
        <taxon>Agaricomycotina</taxon>
        <taxon>Agaricomycetes</taxon>
        <taxon>Auriculariales</taxon>
        <taxon>Auriculariaceae</taxon>
        <taxon>Auricularia</taxon>
    </lineage>
</organism>
<dbReference type="AlphaFoldDB" id="J0WXR4"/>
<dbReference type="Proteomes" id="UP000006514">
    <property type="component" value="Unassembled WGS sequence"/>
</dbReference>
<keyword evidence="3" id="KW-1185">Reference proteome</keyword>
<name>J0WXR4_AURST</name>
<protein>
    <submittedName>
        <fullName evidence="2">Uncharacterized protein</fullName>
    </submittedName>
</protein>
<gene>
    <name evidence="2" type="ORF">AURDEDRAFT_166370</name>
</gene>
<feature type="compositionally biased region" description="Low complexity" evidence="1">
    <location>
        <begin position="107"/>
        <end position="143"/>
    </location>
</feature>
<evidence type="ECO:0000256" key="1">
    <source>
        <dbReference type="SAM" id="MobiDB-lite"/>
    </source>
</evidence>
<proteinExistence type="predicted"/>
<evidence type="ECO:0000313" key="2">
    <source>
        <dbReference type="EMBL" id="EJD44585.1"/>
    </source>
</evidence>
<dbReference type="KEGG" id="adl:AURDEDRAFT_166370"/>
<evidence type="ECO:0000313" key="3">
    <source>
        <dbReference type="Proteomes" id="UP000006514"/>
    </source>
</evidence>
<dbReference type="EMBL" id="JH687770">
    <property type="protein sequence ID" value="EJD44585.1"/>
    <property type="molecule type" value="Genomic_DNA"/>
</dbReference>
<sequence length="249" mass="26306">MSHLLMHVPHSLQAPIIFPLEPGLAPSSTRSQFLDWEVPPTDFTFFVPPPNLFSAPIRAPILGFHVAYPSLASPGLSSMAALPGSSTVRAQSPASAPSSSVSSAARVGLASSAPTSPQSSASPLPIPPASRSAPLPANAPRPRGLSSHGMTHAEATARCKGLRRTQITSADGSVYSLFVCPMAGCSAAYGSIQSVKRHMYETRGVCPYCKGTYSRGTKDYLIRHIGKDGTRGCKAYWDAKTRLNDSAER</sequence>